<keyword evidence="7" id="KW-1185">Reference proteome</keyword>
<feature type="domain" description="MYND-type" evidence="5">
    <location>
        <begin position="423"/>
        <end position="464"/>
    </location>
</feature>
<evidence type="ECO:0000256" key="4">
    <source>
        <dbReference type="PROSITE-ProRule" id="PRU00134"/>
    </source>
</evidence>
<dbReference type="InterPro" id="IPR002893">
    <property type="entry name" value="Znf_MYND"/>
</dbReference>
<dbReference type="Pfam" id="PF01753">
    <property type="entry name" value="zf-MYND"/>
    <property type="match status" value="1"/>
</dbReference>
<protein>
    <recommendedName>
        <fullName evidence="5">MYND-type domain-containing protein</fullName>
    </recommendedName>
</protein>
<dbReference type="AlphaFoldDB" id="A0AA39IWD8"/>
<dbReference type="Proteomes" id="UP001175226">
    <property type="component" value="Unassembled WGS sequence"/>
</dbReference>
<accession>A0AA39IWD8</accession>
<dbReference type="Gene3D" id="6.10.140.2220">
    <property type="match status" value="1"/>
</dbReference>
<keyword evidence="3" id="KW-0862">Zinc</keyword>
<comment type="caution">
    <text evidence="6">The sequence shown here is derived from an EMBL/GenBank/DDBJ whole genome shotgun (WGS) entry which is preliminary data.</text>
</comment>
<keyword evidence="2 4" id="KW-0863">Zinc-finger</keyword>
<dbReference type="GO" id="GO:0008270">
    <property type="term" value="F:zinc ion binding"/>
    <property type="evidence" value="ECO:0007669"/>
    <property type="project" value="UniProtKB-KW"/>
</dbReference>
<gene>
    <name evidence="6" type="ORF">EV421DRAFT_283313</name>
</gene>
<keyword evidence="1" id="KW-0479">Metal-binding</keyword>
<evidence type="ECO:0000256" key="1">
    <source>
        <dbReference type="ARBA" id="ARBA00022723"/>
    </source>
</evidence>
<dbReference type="PROSITE" id="PS50865">
    <property type="entry name" value="ZF_MYND_2"/>
    <property type="match status" value="1"/>
</dbReference>
<evidence type="ECO:0000259" key="5">
    <source>
        <dbReference type="PROSITE" id="PS50865"/>
    </source>
</evidence>
<evidence type="ECO:0000256" key="3">
    <source>
        <dbReference type="ARBA" id="ARBA00022833"/>
    </source>
</evidence>
<name>A0AA39IWD8_9AGAR</name>
<sequence length="585" mass="66960">MENLIRSAKDGSIEALMILSLQSRNNQRAHQAFFRVMEENLRFDTPSIQAMKRGSLPLIPSTDPKDVLNRSCTSLLALVTGLHNQSLSLEDIASSLFALIPAISFWLCLFFEHIILPSRAPEFKCIDFHHAVVYILSWTTKPNTLEIMEPKLLRDYLPFLWFHPPPGCTKYNLEDSRSIFAAVYIMILSPEWMDILIRRLEEDSTVTANLIVQFIVDEFAHIPEESDTRLIYQSFLTVATPVLQFSLHSPPVHTALLKNNSARWISRVLRFVTRRARFTDVTLHLAADCVSKCLFYLRKVIQDGHSYVYQLLGHDLLLYLLKVFRNLHTHPELVNEETKEAMNHVEDHTMNILQLIASHFAYASILKRSQKAISKIQRDRVDLFLGPTDPGLKRVCETWTKFVAVAFFPSDIPRSITDPFCGHGQCPRTSAGKFMVCSGCQFTLYCSRICQKEDWSSGDHRSLCTEIRQLRNDGGPLPMSFSDRRAVESLNSRYVEYYKQGSSEWNKLLDRYIVANGDPDPLWPLVLILHYRALLIEPEVGIESSQRCIKDPEIIAKAREGAGILVYWIIVDGQSFVKKAELVDL</sequence>
<proteinExistence type="predicted"/>
<evidence type="ECO:0000256" key="2">
    <source>
        <dbReference type="ARBA" id="ARBA00022771"/>
    </source>
</evidence>
<dbReference type="EMBL" id="JAUEPT010000149">
    <property type="protein sequence ID" value="KAK0430419.1"/>
    <property type="molecule type" value="Genomic_DNA"/>
</dbReference>
<reference evidence="6" key="1">
    <citation type="submission" date="2023-06" db="EMBL/GenBank/DDBJ databases">
        <authorList>
            <consortium name="Lawrence Berkeley National Laboratory"/>
            <person name="Ahrendt S."/>
            <person name="Sahu N."/>
            <person name="Indic B."/>
            <person name="Wong-Bajracharya J."/>
            <person name="Merenyi Z."/>
            <person name="Ke H.-M."/>
            <person name="Monk M."/>
            <person name="Kocsube S."/>
            <person name="Drula E."/>
            <person name="Lipzen A."/>
            <person name="Balint B."/>
            <person name="Henrissat B."/>
            <person name="Andreopoulos B."/>
            <person name="Martin F.M."/>
            <person name="Harder C.B."/>
            <person name="Rigling D."/>
            <person name="Ford K.L."/>
            <person name="Foster G.D."/>
            <person name="Pangilinan J."/>
            <person name="Papanicolaou A."/>
            <person name="Barry K."/>
            <person name="LaButti K."/>
            <person name="Viragh M."/>
            <person name="Koriabine M."/>
            <person name="Yan M."/>
            <person name="Riley R."/>
            <person name="Champramary S."/>
            <person name="Plett K.L."/>
            <person name="Tsai I.J."/>
            <person name="Slot J."/>
            <person name="Sipos G."/>
            <person name="Plett J."/>
            <person name="Nagy L.G."/>
            <person name="Grigoriev I.V."/>
        </authorList>
    </citation>
    <scope>NUCLEOTIDE SEQUENCE</scope>
    <source>
        <strain evidence="6">FPL87.14</strain>
    </source>
</reference>
<evidence type="ECO:0000313" key="7">
    <source>
        <dbReference type="Proteomes" id="UP001175226"/>
    </source>
</evidence>
<evidence type="ECO:0000313" key="6">
    <source>
        <dbReference type="EMBL" id="KAK0430419.1"/>
    </source>
</evidence>
<organism evidence="6 7">
    <name type="scientific">Armillaria borealis</name>
    <dbReference type="NCBI Taxonomy" id="47425"/>
    <lineage>
        <taxon>Eukaryota</taxon>
        <taxon>Fungi</taxon>
        <taxon>Dikarya</taxon>
        <taxon>Basidiomycota</taxon>
        <taxon>Agaricomycotina</taxon>
        <taxon>Agaricomycetes</taxon>
        <taxon>Agaricomycetidae</taxon>
        <taxon>Agaricales</taxon>
        <taxon>Marasmiineae</taxon>
        <taxon>Physalacriaceae</taxon>
        <taxon>Armillaria</taxon>
    </lineage>
</organism>
<dbReference type="SUPFAM" id="SSF144232">
    <property type="entry name" value="HIT/MYND zinc finger-like"/>
    <property type="match status" value="1"/>
</dbReference>